<dbReference type="Proteomes" id="UP000256779">
    <property type="component" value="Unassembled WGS sequence"/>
</dbReference>
<feature type="transmembrane region" description="Helical" evidence="1">
    <location>
        <begin position="189"/>
        <end position="211"/>
    </location>
</feature>
<organism evidence="3 4">
    <name type="scientific">Marinoscillum furvescens DSM 4134</name>
    <dbReference type="NCBI Taxonomy" id="1122208"/>
    <lineage>
        <taxon>Bacteria</taxon>
        <taxon>Pseudomonadati</taxon>
        <taxon>Bacteroidota</taxon>
        <taxon>Cytophagia</taxon>
        <taxon>Cytophagales</taxon>
        <taxon>Reichenbachiellaceae</taxon>
        <taxon>Marinoscillum</taxon>
    </lineage>
</organism>
<keyword evidence="1" id="KW-0812">Transmembrane</keyword>
<accession>A0A3D9KZP7</accession>
<evidence type="ECO:0000256" key="1">
    <source>
        <dbReference type="SAM" id="Phobius"/>
    </source>
</evidence>
<dbReference type="AlphaFoldDB" id="A0A3D9KZP7"/>
<comment type="caution">
    <text evidence="3">The sequence shown here is derived from an EMBL/GenBank/DDBJ whole genome shotgun (WGS) entry which is preliminary data.</text>
</comment>
<dbReference type="Pfam" id="PF26566">
    <property type="entry name" value="PH_40"/>
    <property type="match status" value="1"/>
</dbReference>
<evidence type="ECO:0000259" key="2">
    <source>
        <dbReference type="Pfam" id="PF26566"/>
    </source>
</evidence>
<keyword evidence="4" id="KW-1185">Reference proteome</keyword>
<proteinExistence type="predicted"/>
<reference evidence="3 4" key="1">
    <citation type="submission" date="2018-07" db="EMBL/GenBank/DDBJ databases">
        <title>Genomic Encyclopedia of Type Strains, Phase IV (KMG-IV): sequencing the most valuable type-strain genomes for metagenomic binning, comparative biology and taxonomic classification.</title>
        <authorList>
            <person name="Goeker M."/>
        </authorList>
    </citation>
    <scope>NUCLEOTIDE SEQUENCE [LARGE SCALE GENOMIC DNA]</scope>
    <source>
        <strain evidence="3 4">DSM 4134</strain>
    </source>
</reference>
<evidence type="ECO:0000313" key="4">
    <source>
        <dbReference type="Proteomes" id="UP000256779"/>
    </source>
</evidence>
<dbReference type="OrthoDB" id="1522930at2"/>
<keyword evidence="1" id="KW-1133">Transmembrane helix</keyword>
<dbReference type="EMBL" id="QREG01000019">
    <property type="protein sequence ID" value="RED94892.1"/>
    <property type="molecule type" value="Genomic_DNA"/>
</dbReference>
<protein>
    <recommendedName>
        <fullName evidence="2">PH domain-containing protein</fullName>
    </recommendedName>
</protein>
<feature type="transmembrane region" description="Helical" evidence="1">
    <location>
        <begin position="162"/>
        <end position="183"/>
    </location>
</feature>
<feature type="domain" description="PH" evidence="2">
    <location>
        <begin position="155"/>
        <end position="292"/>
    </location>
</feature>
<dbReference type="InterPro" id="IPR058916">
    <property type="entry name" value="PH_40"/>
</dbReference>
<keyword evidence="1" id="KW-0472">Membrane</keyword>
<name>A0A3D9KZP7_MARFU</name>
<gene>
    <name evidence="3" type="ORF">C7460_1193</name>
</gene>
<evidence type="ECO:0000313" key="3">
    <source>
        <dbReference type="EMBL" id="RED94892.1"/>
    </source>
</evidence>
<sequence>MSIILRRQFVNYEPDEYELLGSKQTSEIKSIFEQYPWEEQVAKHLELVESHAFPSLNLEQGNRELVISGYISDRFSIQFLYKNFINKSKLVYDLTNDEVLDLIEKFSLESTIDFLRNLNKFKTIETTFLQKVFGAFGRGKKKIHSTNGRNDESKYEFSTKRLIYMFGWSLLYLLMPLAIDIMVGNKFNLSVFLILQGFCFLLALPGIIISINHFKRNGKLKLHFQKGENRFITIIGDKKQLFDKKDIVKVFRYVSNSNNSPWNGYEYSVLQFNNGVELWLSNILIKSEDLDKHISFVDMELKKQWIPMLKYTVVNRVDGPTSHN</sequence>